<evidence type="ECO:0000256" key="1">
    <source>
        <dbReference type="SAM" id="MobiDB-lite"/>
    </source>
</evidence>
<name>A0A8J7M462_9RHOB</name>
<feature type="region of interest" description="Disordered" evidence="1">
    <location>
        <begin position="1"/>
        <end position="38"/>
    </location>
</feature>
<accession>A0A8J7M462</accession>
<keyword evidence="3" id="KW-1185">Reference proteome</keyword>
<dbReference type="AlphaFoldDB" id="A0A8J7M462"/>
<evidence type="ECO:0000313" key="2">
    <source>
        <dbReference type="EMBL" id="MBK0397898.1"/>
    </source>
</evidence>
<feature type="compositionally biased region" description="Polar residues" evidence="1">
    <location>
        <begin position="23"/>
        <end position="38"/>
    </location>
</feature>
<reference evidence="2" key="1">
    <citation type="submission" date="2020-12" db="EMBL/GenBank/DDBJ databases">
        <title>Bacterial taxonomy.</title>
        <authorList>
            <person name="Pan X."/>
        </authorList>
    </citation>
    <scope>NUCLEOTIDE SEQUENCE</scope>
    <source>
        <strain evidence="2">M0105</strain>
    </source>
</reference>
<dbReference type="EMBL" id="JAEHHL010000001">
    <property type="protein sequence ID" value="MBK0397898.1"/>
    <property type="molecule type" value="Genomic_DNA"/>
</dbReference>
<dbReference type="RefSeq" id="WP_200606180.1">
    <property type="nucleotide sequence ID" value="NZ_JAEHHL010000001.1"/>
</dbReference>
<organism evidence="2 3">
    <name type="scientific">Thermohalobaculum xanthum</name>
    <dbReference type="NCBI Taxonomy" id="2753746"/>
    <lineage>
        <taxon>Bacteria</taxon>
        <taxon>Pseudomonadati</taxon>
        <taxon>Pseudomonadota</taxon>
        <taxon>Alphaproteobacteria</taxon>
        <taxon>Rhodobacterales</taxon>
        <taxon>Paracoccaceae</taxon>
        <taxon>Thermohalobaculum</taxon>
    </lineage>
</organism>
<evidence type="ECO:0000313" key="3">
    <source>
        <dbReference type="Proteomes" id="UP000655420"/>
    </source>
</evidence>
<sequence length="819" mass="87302">MITSPSQPAPGPDAGMRAVLGQPRNTPSTGPNMRANTNANGVLSMRMKDWLSRKPCPVSFGRRGGGITSLQRDASSMFLISDTGATIEIPPAGSGMAGILDSDGRARLDAIQVAGMSRASAGSVDTATTLNVPATVRFLDLGRVGPQPAPYIRVAQEPSHTLKLRTADRFLPDTGEDPTHGGWWEFAPQGPIYLSMAGVVADGVTDNASALAAVRDFCTTKGRDRHWHWIFPEGICQYTANKWALGLTDLRLTGYGTTLQNVTDLPFSSDYFPLPREGIFRGNGFLQSSFPATLVVQAGQRFGTAAAGSTTIAMTAPADAALYAPGDRVFLHGFCTQVGGYSPNLRYFEWHEIAEVDAASGVITLERPLAYAYNGDWPDIYYRGAITTASFPALSAGEPETRFGKPRILKLNGRPQADGSLHHYPERLTIEGFRFAANPNASTSQRFTAQARNVVLRDLDLGTDATNGFFLDPREAENFVIERCRVSPLIELDKIVQHCAIRDCIVGGEPTSQASILNGTGVNTLEITGCTTARRVLVTARDGIHIRGNRIASLDLSNVVTRGPVEFVSGHWGGAYAEIAGNTYIKASAQAKVGESSFLREATIPAVDGDGNALVARIKDASGNDTDTPSLVRAMRPGVVVWLKSDPRVRGIVADVVDDGAGNFCVKWAASGNLKSRLVPGSVIEWHHMQAVRLDGTNPLDRFGVQTPNPGLLRWESLVLGSPWSANGVTLSDTGAGTIGNAAKWPGALLAGRAYRLTYDMTRTAGSVIIRTPAGTTNLATLSTTGTGLQASFVAQGSDFDLRTNAFNGSITPISLVEL</sequence>
<dbReference type="InterPro" id="IPR012334">
    <property type="entry name" value="Pectin_lyas_fold"/>
</dbReference>
<protein>
    <submittedName>
        <fullName evidence="2">Uncharacterized protein</fullName>
    </submittedName>
</protein>
<proteinExistence type="predicted"/>
<dbReference type="Gene3D" id="2.160.20.10">
    <property type="entry name" value="Single-stranded right-handed beta-helix, Pectin lyase-like"/>
    <property type="match status" value="1"/>
</dbReference>
<dbReference type="Proteomes" id="UP000655420">
    <property type="component" value="Unassembled WGS sequence"/>
</dbReference>
<gene>
    <name evidence="2" type="ORF">H0I76_01740</name>
</gene>
<comment type="caution">
    <text evidence="2">The sequence shown here is derived from an EMBL/GenBank/DDBJ whole genome shotgun (WGS) entry which is preliminary data.</text>
</comment>